<dbReference type="InterPro" id="IPR004358">
    <property type="entry name" value="Sig_transdc_His_kin-like_C"/>
</dbReference>
<evidence type="ECO:0000256" key="6">
    <source>
        <dbReference type="SAM" id="Coils"/>
    </source>
</evidence>
<dbReference type="CDD" id="cd00130">
    <property type="entry name" value="PAS"/>
    <property type="match status" value="2"/>
</dbReference>
<keyword evidence="3" id="KW-0597">Phosphoprotein</keyword>
<dbReference type="Proteomes" id="UP000468443">
    <property type="component" value="Unassembled WGS sequence"/>
</dbReference>
<reference evidence="10 11" key="1">
    <citation type="submission" date="2020-01" db="EMBL/GenBank/DDBJ databases">
        <title>Muriicola jejuensis KCTC 22299.</title>
        <authorList>
            <person name="Wang G."/>
        </authorList>
    </citation>
    <scope>NUCLEOTIDE SEQUENCE [LARGE SCALE GENOMIC DNA]</scope>
    <source>
        <strain evidence="10 11">KCTC 22299</strain>
    </source>
</reference>
<evidence type="ECO:0000259" key="9">
    <source>
        <dbReference type="PROSITE" id="PS50113"/>
    </source>
</evidence>
<proteinExistence type="predicted"/>
<feature type="coiled-coil region" evidence="6">
    <location>
        <begin position="415"/>
        <end position="442"/>
    </location>
</feature>
<dbReference type="PROSITE" id="PS50109">
    <property type="entry name" value="HIS_KIN"/>
    <property type="match status" value="1"/>
</dbReference>
<dbReference type="PROSITE" id="PS50113">
    <property type="entry name" value="PAC"/>
    <property type="match status" value="2"/>
</dbReference>
<feature type="domain" description="Histidine kinase" evidence="7">
    <location>
        <begin position="389"/>
        <end position="603"/>
    </location>
</feature>
<dbReference type="Gene3D" id="3.30.565.10">
    <property type="entry name" value="Histidine kinase-like ATPase, C-terminal domain"/>
    <property type="match status" value="1"/>
</dbReference>
<dbReference type="SUPFAM" id="SSF55874">
    <property type="entry name" value="ATPase domain of HSP90 chaperone/DNA topoisomerase II/histidine kinase"/>
    <property type="match status" value="1"/>
</dbReference>
<dbReference type="PANTHER" id="PTHR43304">
    <property type="entry name" value="PHYTOCHROME-LIKE PROTEIN CPH1"/>
    <property type="match status" value="1"/>
</dbReference>
<dbReference type="Gene3D" id="3.30.450.20">
    <property type="entry name" value="PAS domain"/>
    <property type="match status" value="4"/>
</dbReference>
<evidence type="ECO:0000256" key="2">
    <source>
        <dbReference type="ARBA" id="ARBA00012438"/>
    </source>
</evidence>
<dbReference type="InterPro" id="IPR000700">
    <property type="entry name" value="PAS-assoc_C"/>
</dbReference>
<dbReference type="SMART" id="SM00387">
    <property type="entry name" value="HATPase_c"/>
    <property type="match status" value="1"/>
</dbReference>
<protein>
    <recommendedName>
        <fullName evidence="2">histidine kinase</fullName>
        <ecNumber evidence="2">2.7.13.3</ecNumber>
    </recommendedName>
</protein>
<dbReference type="RefSeq" id="WP_163691995.1">
    <property type="nucleotide sequence ID" value="NZ_FXTW01000001.1"/>
</dbReference>
<dbReference type="InterPro" id="IPR035965">
    <property type="entry name" value="PAS-like_dom_sf"/>
</dbReference>
<dbReference type="InterPro" id="IPR005467">
    <property type="entry name" value="His_kinase_dom"/>
</dbReference>
<evidence type="ECO:0000256" key="3">
    <source>
        <dbReference type="ARBA" id="ARBA00022553"/>
    </source>
</evidence>
<dbReference type="Pfam" id="PF08447">
    <property type="entry name" value="PAS_3"/>
    <property type="match status" value="1"/>
</dbReference>
<dbReference type="InterPro" id="IPR052162">
    <property type="entry name" value="Sensor_kinase/Photoreceptor"/>
</dbReference>
<dbReference type="GO" id="GO:0004673">
    <property type="term" value="F:protein histidine kinase activity"/>
    <property type="evidence" value="ECO:0007669"/>
    <property type="project" value="UniProtKB-EC"/>
</dbReference>
<accession>A0A6P0UDG7</accession>
<dbReference type="NCBIfam" id="TIGR00229">
    <property type="entry name" value="sensory_box"/>
    <property type="match status" value="1"/>
</dbReference>
<evidence type="ECO:0000313" key="11">
    <source>
        <dbReference type="Proteomes" id="UP000468443"/>
    </source>
</evidence>
<dbReference type="PROSITE" id="PS50112">
    <property type="entry name" value="PAS"/>
    <property type="match status" value="1"/>
</dbReference>
<evidence type="ECO:0000256" key="4">
    <source>
        <dbReference type="ARBA" id="ARBA00022679"/>
    </source>
</evidence>
<sequence length="607" mass="69911">MVQTSIPIYDAPFAVAILDHDLNFNAISQRLAEAFDLDDSFKGKSFYDLQHRLPEELYLDLHLAKEGISRKSEPVKFVHPDGEADWYEWKINPWQNGKEGQKVIMLILEKVTYRMLGEDLHQRAQRMARVGSWVVDLKKNTIYWSEMTKEIHEVPMDFEPNLETGINFYKEGFSRDTISELVAKGIEHGTPWDVELILVTQKGREIWVRAIGEPEVVNGKCIRISGTFQDIDSRKRAELEAKKIRERLEIATDAAKIGIWDFDIVNNVLEWDDNMYEVYGVPKDKFNGVYQAWEATVHPEDQEWTSKYVEETIAKRDRLEMVFRILWHDKEIRWIHGEASVIRDMEGNPLRMIGANWDVTAQKNAEAEMKHLLNTTTYQNESLMNFAHIVSHNMRSHGSNLSMLTDFLLEDRITEEEKQNALQMLKRAANGLNETIAHLNEVVQIKTEAEQNMSRINLHNVVHKVSQTLEALFEANKVALHIDIPEDCLVMGVMAYVESAVLNLMTNAVKYRDPDKEARITLRTECREKRVVLQIEDNGLGIDMKKNGEKLFGMYKTFHHHPESRGIGLFITRNQIESMGGTIVVSSQPGKGSIFSITLKKPLPAHE</sequence>
<evidence type="ECO:0000313" key="10">
    <source>
        <dbReference type="EMBL" id="NER09969.1"/>
    </source>
</evidence>
<evidence type="ECO:0000259" key="8">
    <source>
        <dbReference type="PROSITE" id="PS50112"/>
    </source>
</evidence>
<feature type="domain" description="PAC" evidence="9">
    <location>
        <begin position="319"/>
        <end position="371"/>
    </location>
</feature>
<name>A0A6P0UDG7_9FLAO</name>
<dbReference type="SUPFAM" id="SSF55785">
    <property type="entry name" value="PYP-like sensor domain (PAS domain)"/>
    <property type="match status" value="3"/>
</dbReference>
<evidence type="ECO:0000256" key="1">
    <source>
        <dbReference type="ARBA" id="ARBA00000085"/>
    </source>
</evidence>
<keyword evidence="5" id="KW-0418">Kinase</keyword>
<keyword evidence="6" id="KW-0175">Coiled coil</keyword>
<evidence type="ECO:0000256" key="5">
    <source>
        <dbReference type="ARBA" id="ARBA00022777"/>
    </source>
</evidence>
<dbReference type="EC" id="2.7.13.3" evidence="2"/>
<dbReference type="InterPro" id="IPR036890">
    <property type="entry name" value="HATPase_C_sf"/>
</dbReference>
<evidence type="ECO:0000259" key="7">
    <source>
        <dbReference type="PROSITE" id="PS50109"/>
    </source>
</evidence>
<dbReference type="EMBL" id="JAABOP010000001">
    <property type="protein sequence ID" value="NER09969.1"/>
    <property type="molecule type" value="Genomic_DNA"/>
</dbReference>
<dbReference type="InterPro" id="IPR001610">
    <property type="entry name" value="PAC"/>
</dbReference>
<dbReference type="PRINTS" id="PR00344">
    <property type="entry name" value="BCTRLSENSOR"/>
</dbReference>
<dbReference type="PANTHER" id="PTHR43304:SF1">
    <property type="entry name" value="PAC DOMAIN-CONTAINING PROTEIN"/>
    <property type="match status" value="1"/>
</dbReference>
<gene>
    <name evidence="10" type="ORF">GWK09_05545</name>
</gene>
<dbReference type="SMART" id="SM00086">
    <property type="entry name" value="PAC"/>
    <property type="match status" value="3"/>
</dbReference>
<dbReference type="Pfam" id="PF02518">
    <property type="entry name" value="HATPase_c"/>
    <property type="match status" value="1"/>
</dbReference>
<dbReference type="InterPro" id="IPR003594">
    <property type="entry name" value="HATPase_dom"/>
</dbReference>
<comment type="caution">
    <text evidence="10">The sequence shown here is derived from an EMBL/GenBank/DDBJ whole genome shotgun (WGS) entry which is preliminary data.</text>
</comment>
<keyword evidence="11" id="KW-1185">Reference proteome</keyword>
<dbReference type="SMART" id="SM00091">
    <property type="entry name" value="PAS"/>
    <property type="match status" value="2"/>
</dbReference>
<dbReference type="AlphaFoldDB" id="A0A6P0UDG7"/>
<dbReference type="InterPro" id="IPR000014">
    <property type="entry name" value="PAS"/>
</dbReference>
<dbReference type="Gene3D" id="2.10.70.100">
    <property type="match status" value="1"/>
</dbReference>
<comment type="catalytic activity">
    <reaction evidence="1">
        <text>ATP + protein L-histidine = ADP + protein N-phospho-L-histidine.</text>
        <dbReference type="EC" id="2.7.13.3"/>
    </reaction>
</comment>
<dbReference type="InterPro" id="IPR013655">
    <property type="entry name" value="PAS_fold_3"/>
</dbReference>
<feature type="domain" description="PAC" evidence="9">
    <location>
        <begin position="192"/>
        <end position="243"/>
    </location>
</feature>
<organism evidence="10 11">
    <name type="scientific">Muriicola jejuensis</name>
    <dbReference type="NCBI Taxonomy" id="504488"/>
    <lineage>
        <taxon>Bacteria</taxon>
        <taxon>Pseudomonadati</taxon>
        <taxon>Bacteroidota</taxon>
        <taxon>Flavobacteriia</taxon>
        <taxon>Flavobacteriales</taxon>
        <taxon>Flavobacteriaceae</taxon>
        <taxon>Muriicola</taxon>
    </lineage>
</organism>
<keyword evidence="4" id="KW-0808">Transferase</keyword>
<feature type="domain" description="PAS" evidence="8">
    <location>
        <begin position="244"/>
        <end position="316"/>
    </location>
</feature>